<name>A0A2W0CIY9_9BACL</name>
<reference evidence="2 3" key="1">
    <citation type="submission" date="2018-01" db="EMBL/GenBank/DDBJ databases">
        <title>Genome sequence of the PGP bacterium Paenibacillus illinoisensis E3.</title>
        <authorList>
            <person name="Rolli E."/>
            <person name="Marasco R."/>
            <person name="Bessem C."/>
            <person name="Michoud G."/>
            <person name="Gaiarsa S."/>
            <person name="Borin S."/>
            <person name="Daffonchio D."/>
        </authorList>
    </citation>
    <scope>NUCLEOTIDE SEQUENCE [LARGE SCALE GENOMIC DNA]</scope>
    <source>
        <strain evidence="2 3">E3</strain>
    </source>
</reference>
<evidence type="ECO:0000313" key="2">
    <source>
        <dbReference type="EMBL" id="PYY28285.1"/>
    </source>
</evidence>
<gene>
    <name evidence="2" type="ORF">PIL02S_03436</name>
</gene>
<comment type="caution">
    <text evidence="2">The sequence shown here is derived from an EMBL/GenBank/DDBJ whole genome shotgun (WGS) entry which is preliminary data.</text>
</comment>
<dbReference type="AlphaFoldDB" id="A0A2W0CIY9"/>
<dbReference type="Proteomes" id="UP000247459">
    <property type="component" value="Unassembled WGS sequence"/>
</dbReference>
<proteinExistence type="predicted"/>
<evidence type="ECO:0000313" key="3">
    <source>
        <dbReference type="Proteomes" id="UP000247459"/>
    </source>
</evidence>
<feature type="transmembrane region" description="Helical" evidence="1">
    <location>
        <begin position="38"/>
        <end position="58"/>
    </location>
</feature>
<keyword evidence="1" id="KW-0472">Membrane</keyword>
<feature type="transmembrane region" description="Helical" evidence="1">
    <location>
        <begin position="141"/>
        <end position="160"/>
    </location>
</feature>
<evidence type="ECO:0000256" key="1">
    <source>
        <dbReference type="SAM" id="Phobius"/>
    </source>
</evidence>
<keyword evidence="1" id="KW-1133">Transmembrane helix</keyword>
<accession>A0A2W0CIY9</accession>
<organism evidence="2 3">
    <name type="scientific">Paenibacillus illinoisensis</name>
    <dbReference type="NCBI Taxonomy" id="59845"/>
    <lineage>
        <taxon>Bacteria</taxon>
        <taxon>Bacillati</taxon>
        <taxon>Bacillota</taxon>
        <taxon>Bacilli</taxon>
        <taxon>Bacillales</taxon>
        <taxon>Paenibacillaceae</taxon>
        <taxon>Paenibacillus</taxon>
    </lineage>
</organism>
<feature type="transmembrane region" description="Helical" evidence="1">
    <location>
        <begin position="70"/>
        <end position="90"/>
    </location>
</feature>
<protein>
    <submittedName>
        <fullName evidence="2">Uncharacterized protein</fullName>
    </submittedName>
</protein>
<dbReference type="EMBL" id="PRLG01000020">
    <property type="protein sequence ID" value="PYY28285.1"/>
    <property type="molecule type" value="Genomic_DNA"/>
</dbReference>
<feature type="transmembrane region" description="Helical" evidence="1">
    <location>
        <begin position="102"/>
        <end position="121"/>
    </location>
</feature>
<feature type="transmembrane region" description="Helical" evidence="1">
    <location>
        <begin position="166"/>
        <end position="184"/>
    </location>
</feature>
<keyword evidence="1" id="KW-0812">Transmembrane</keyword>
<sequence>MLAFGFFKVSLKDYWKEILVTNVIISIGTFLVHTNTTLSSFIPLMCFVLLVASLTFYFRISIWSSIKLAFYGFVSQIVAQLVVTGMFMFSFEKTYRGALDEFGFYVQLVGDLFLIASTLILRKRKMWFTTMPYDYTYKMKLNRINLFSLALAVVMVVSLYNFEVSNILVAIIFWTICFLNLLFIDIKKERSGEA</sequence>